<protein>
    <submittedName>
        <fullName evidence="4">Short-chain dehydrogenase/reductase SDR</fullName>
        <ecNumber evidence="4">1.1.1.100</ecNumber>
    </submittedName>
</protein>
<dbReference type="NCBIfam" id="NF005214">
    <property type="entry name" value="PRK06701.1"/>
    <property type="match status" value="1"/>
</dbReference>
<dbReference type="PANTHER" id="PTHR48107">
    <property type="entry name" value="NADPH-DEPENDENT ALDEHYDE REDUCTASE-LIKE PROTEIN, CHLOROPLASTIC-RELATED"/>
    <property type="match status" value="1"/>
</dbReference>
<evidence type="ECO:0000256" key="2">
    <source>
        <dbReference type="ARBA" id="ARBA00023002"/>
    </source>
</evidence>
<dbReference type="InterPro" id="IPR036291">
    <property type="entry name" value="NAD(P)-bd_dom_sf"/>
</dbReference>
<dbReference type="Gene3D" id="3.40.50.720">
    <property type="entry name" value="NAD(P)-binding Rossmann-like Domain"/>
    <property type="match status" value="1"/>
</dbReference>
<evidence type="ECO:0000256" key="3">
    <source>
        <dbReference type="SAM" id="MobiDB-lite"/>
    </source>
</evidence>
<dbReference type="EnsemblBacteria" id="ACC78993">
    <property type="protein sequence ID" value="ACC78993"/>
    <property type="gene ID" value="Npun_F0203"/>
</dbReference>
<dbReference type="HOGENOM" id="CLU_010194_4_1_3"/>
<keyword evidence="2 4" id="KW-0560">Oxidoreductase</keyword>
<dbReference type="FunFam" id="3.40.50.720:FF:000084">
    <property type="entry name" value="Short-chain dehydrogenase reductase"/>
    <property type="match status" value="1"/>
</dbReference>
<keyword evidence="5" id="KW-1185">Reference proteome</keyword>
<dbReference type="EMBL" id="CP001037">
    <property type="protein sequence ID" value="ACC78993.1"/>
    <property type="molecule type" value="Genomic_DNA"/>
</dbReference>
<dbReference type="GO" id="GO:0004316">
    <property type="term" value="F:3-oxoacyl-[acyl-carrier-protein] reductase (NADPH) activity"/>
    <property type="evidence" value="ECO:0007669"/>
    <property type="project" value="UniProtKB-EC"/>
</dbReference>
<dbReference type="InterPro" id="IPR002347">
    <property type="entry name" value="SDR_fam"/>
</dbReference>
<dbReference type="PRINTS" id="PR00081">
    <property type="entry name" value="GDHRDH"/>
</dbReference>
<dbReference type="EC" id="1.1.1.100" evidence="4"/>
<dbReference type="NCBIfam" id="NF005559">
    <property type="entry name" value="PRK07231.1"/>
    <property type="match status" value="1"/>
</dbReference>
<dbReference type="KEGG" id="npu:Npun_F0203"/>
<dbReference type="InterPro" id="IPR020904">
    <property type="entry name" value="Sc_DH/Rdtase_CS"/>
</dbReference>
<dbReference type="PRINTS" id="PR00080">
    <property type="entry name" value="SDRFAMILY"/>
</dbReference>
<evidence type="ECO:0000256" key="1">
    <source>
        <dbReference type="ARBA" id="ARBA00006484"/>
    </source>
</evidence>
<proteinExistence type="inferred from homology"/>
<sequence>MISQNLQEQQPKPPFPEQQQEVPGLESQMNPKPDYGENSYRGSGKLQGKAAIITGGDSGIGRAVALAFAREGADVLIAYLNEEPDAEETVRIVEKEGRKCVAIAGDIQQEAQCQQIVERAQSEFGKIDILVNNAAFQMTRESLDEISSEEFDRTFKTNIYAMFYLCKAAVPHMQPGSAIINTASINAAEPKPKLLAYSATKAAIVNFTGGLAQLLAEKGIRVNAVAPGPVWTPLIPATMPNEQVTQFGQQYPMKRPAQPAELAPVYVLLASSEASYVSGAVIPVTGGQPVLP</sequence>
<evidence type="ECO:0000313" key="4">
    <source>
        <dbReference type="EMBL" id="ACC78993.1"/>
    </source>
</evidence>
<reference evidence="4 5" key="2">
    <citation type="journal article" date="2013" name="Plant Physiol.">
        <title>A Nostoc punctiforme Sugar Transporter Necessary to Establish a Cyanobacterium-Plant Symbiosis.</title>
        <authorList>
            <person name="Ekman M."/>
            <person name="Picossi S."/>
            <person name="Campbell E.L."/>
            <person name="Meeks J.C."/>
            <person name="Flores E."/>
        </authorList>
    </citation>
    <scope>NUCLEOTIDE SEQUENCE [LARGE SCALE GENOMIC DNA]</scope>
    <source>
        <strain evidence="5">ATCC 29133 / PCC 73102</strain>
    </source>
</reference>
<dbReference type="Pfam" id="PF13561">
    <property type="entry name" value="adh_short_C2"/>
    <property type="match status" value="1"/>
</dbReference>
<dbReference type="AlphaFoldDB" id="B2J4M1"/>
<name>B2J4M1_NOSP7</name>
<reference evidence="5" key="1">
    <citation type="submission" date="2008-04" db="EMBL/GenBank/DDBJ databases">
        <title>Complete sequence of chromosome of Nostoc punctiforme ATCC 29133.</title>
        <authorList>
            <consortium name="US DOE Joint Genome Institute"/>
            <person name="Copeland A."/>
            <person name="Lucas S."/>
            <person name="Lapidus A."/>
            <person name="Glavina del Rio T."/>
            <person name="Dalin E."/>
            <person name="Tice H."/>
            <person name="Pitluck S."/>
            <person name="Chain P."/>
            <person name="Malfatti S."/>
            <person name="Shin M."/>
            <person name="Vergez L."/>
            <person name="Schmutz J."/>
            <person name="Larimer F."/>
            <person name="Land M."/>
            <person name="Hauser L."/>
            <person name="Kyrpides N."/>
            <person name="Kim E."/>
            <person name="Meeks J.C."/>
            <person name="Elhai J."/>
            <person name="Campbell E.L."/>
            <person name="Thiel T."/>
            <person name="Longmire J."/>
            <person name="Potts M."/>
            <person name="Atlas R."/>
        </authorList>
    </citation>
    <scope>NUCLEOTIDE SEQUENCE [LARGE SCALE GENOMIC DNA]</scope>
    <source>
        <strain evidence="5">ATCC 29133 / PCC 73102</strain>
    </source>
</reference>
<dbReference type="Proteomes" id="UP000001191">
    <property type="component" value="Chromosome"/>
</dbReference>
<dbReference type="eggNOG" id="COG1028">
    <property type="taxonomic scope" value="Bacteria"/>
</dbReference>
<comment type="similarity">
    <text evidence="1">Belongs to the short-chain dehydrogenases/reductases (SDR) family.</text>
</comment>
<feature type="region of interest" description="Disordered" evidence="3">
    <location>
        <begin position="1"/>
        <end position="42"/>
    </location>
</feature>
<dbReference type="OrthoDB" id="560660at2"/>
<dbReference type="STRING" id="63737.Npun_F0203"/>
<gene>
    <name evidence="4" type="ordered locus">Npun_F0203</name>
</gene>
<evidence type="ECO:0000313" key="5">
    <source>
        <dbReference type="Proteomes" id="UP000001191"/>
    </source>
</evidence>
<dbReference type="RefSeq" id="WP_012407020.1">
    <property type="nucleotide sequence ID" value="NC_010628.1"/>
</dbReference>
<dbReference type="PROSITE" id="PS00061">
    <property type="entry name" value="ADH_SHORT"/>
    <property type="match status" value="1"/>
</dbReference>
<dbReference type="SUPFAM" id="SSF51735">
    <property type="entry name" value="NAD(P)-binding Rossmann-fold domains"/>
    <property type="match status" value="1"/>
</dbReference>
<organism evidence="4 5">
    <name type="scientific">Nostoc punctiforme (strain ATCC 29133 / PCC 73102)</name>
    <dbReference type="NCBI Taxonomy" id="63737"/>
    <lineage>
        <taxon>Bacteria</taxon>
        <taxon>Bacillati</taxon>
        <taxon>Cyanobacteriota</taxon>
        <taxon>Cyanophyceae</taxon>
        <taxon>Nostocales</taxon>
        <taxon>Nostocaceae</taxon>
        <taxon>Nostoc</taxon>
    </lineage>
</organism>
<dbReference type="PhylomeDB" id="B2J4M1"/>
<dbReference type="PANTHER" id="PTHR48107:SF16">
    <property type="entry name" value="NADPH-DEPENDENT ALDEHYDE REDUCTASE 1, CHLOROPLASTIC"/>
    <property type="match status" value="1"/>
</dbReference>
<dbReference type="CDD" id="cd05355">
    <property type="entry name" value="SDR_c1"/>
    <property type="match status" value="1"/>
</dbReference>
<accession>B2J4M1</accession>